<feature type="region of interest" description="Disordered" evidence="2">
    <location>
        <begin position="218"/>
        <end position="262"/>
    </location>
</feature>
<dbReference type="Gene3D" id="1.20.58.80">
    <property type="entry name" value="Phosphotransferase system, lactose/cellobiose-type IIA subunit"/>
    <property type="match status" value="1"/>
</dbReference>
<keyword evidence="4" id="KW-1185">Reference proteome</keyword>
<feature type="compositionally biased region" description="Basic and acidic residues" evidence="2">
    <location>
        <begin position="162"/>
        <end position="184"/>
    </location>
</feature>
<gene>
    <name evidence="3" type="ORF">E8E13_004789</name>
</gene>
<protein>
    <submittedName>
        <fullName evidence="3">Uncharacterized protein</fullName>
    </submittedName>
</protein>
<sequence length="574" mass="61381">MESAHLTKAHEHVRNAQTATLSSSIATAGDEHDHAATLFHDAAQDTHNAEALRILSLLEDHHRKLAGLIKEAPRKSDKKGTTSSSTSKSSDSAAASKSPAARTSSPSTSSPRTHRRLPQPSIASNLAEKRGIPSARRTTGGSAITVSGANAARDGQATPVRDLLERQARKADQSRSRELSKPKEAPQPSSPPPEDNFRRFYSAFGGVISAISAPLAFTSLPLNPAPPTPAPEPSQTEKTSRTKSRNSSPEASRTVKSSVPDLAALISKPALRALEGGTPIRPNESFYLVPTSGGTVTYASMLQGSGSQPHHLNPIDEGSGSLKGSHDEFVDAQESVGPPSPTTSRRPRSRSSTSQATTQRSIPAGRGTGLKTHEELALENETLKSLVDKQAKRIQMWETNSQNQFNALAQSFRARPLAPPRLSSDPNALAHALALGNPGQIPMPSPPLPSAASTDSQHPQSPTHNNYADPVTAKRIADLEAQLAAQSSRLQDLRASNDQLARQNEKDKLVIGRYREQWEKLKAGARRKELERRERRVNEVRAGEAAKDSESGDAIGEGEEAGEVEVEEAGFGRA</sequence>
<feature type="compositionally biased region" description="Low complexity" evidence="2">
    <location>
        <begin position="350"/>
        <end position="361"/>
    </location>
</feature>
<evidence type="ECO:0000256" key="2">
    <source>
        <dbReference type="SAM" id="MobiDB-lite"/>
    </source>
</evidence>
<dbReference type="SUPFAM" id="SSF140361">
    <property type="entry name" value="MIT domain-like"/>
    <property type="match status" value="1"/>
</dbReference>
<feature type="compositionally biased region" description="Acidic residues" evidence="2">
    <location>
        <begin position="556"/>
        <end position="568"/>
    </location>
</feature>
<feature type="coiled-coil region" evidence="1">
    <location>
        <begin position="476"/>
        <end position="503"/>
    </location>
</feature>
<feature type="region of interest" description="Disordered" evidence="2">
    <location>
        <begin position="68"/>
        <end position="199"/>
    </location>
</feature>
<feature type="compositionally biased region" description="Polar residues" evidence="2">
    <location>
        <begin position="297"/>
        <end position="310"/>
    </location>
</feature>
<feature type="compositionally biased region" description="Pro residues" evidence="2">
    <location>
        <begin position="223"/>
        <end position="232"/>
    </location>
</feature>
<reference evidence="3" key="1">
    <citation type="submission" date="2019-04" db="EMBL/GenBank/DDBJ databases">
        <title>Sequencing of skin fungus with MAO and IRED activity.</title>
        <authorList>
            <person name="Marsaioli A.J."/>
            <person name="Bonatto J.M.C."/>
            <person name="Reis Junior O."/>
        </authorList>
    </citation>
    <scope>NUCLEOTIDE SEQUENCE</scope>
    <source>
        <strain evidence="3">30M1</strain>
    </source>
</reference>
<dbReference type="AlphaFoldDB" id="A0A9P4T6C6"/>
<dbReference type="PANTHER" id="PTHR40130:SF1">
    <property type="entry name" value="SPINDLE POLE BODY-ASSOCIATED PROTEIN CUT12 DOMAIN-CONTAINING PROTEIN"/>
    <property type="match status" value="1"/>
</dbReference>
<dbReference type="EMBL" id="SWKU01000032">
    <property type="protein sequence ID" value="KAF2995590.1"/>
    <property type="molecule type" value="Genomic_DNA"/>
</dbReference>
<dbReference type="Proteomes" id="UP000801428">
    <property type="component" value="Unassembled WGS sequence"/>
</dbReference>
<feature type="compositionally biased region" description="Basic and acidic residues" evidence="2">
    <location>
        <begin position="523"/>
        <end position="550"/>
    </location>
</feature>
<comment type="caution">
    <text evidence="3">The sequence shown here is derived from an EMBL/GenBank/DDBJ whole genome shotgun (WGS) entry which is preliminary data.</text>
</comment>
<feature type="compositionally biased region" description="Polar residues" evidence="2">
    <location>
        <begin position="245"/>
        <end position="257"/>
    </location>
</feature>
<proteinExistence type="predicted"/>
<evidence type="ECO:0000313" key="4">
    <source>
        <dbReference type="Proteomes" id="UP000801428"/>
    </source>
</evidence>
<accession>A0A9P4T6C6</accession>
<feature type="region of interest" description="Disordered" evidence="2">
    <location>
        <begin position="297"/>
        <end position="382"/>
    </location>
</feature>
<feature type="compositionally biased region" description="Polar residues" evidence="2">
    <location>
        <begin position="454"/>
        <end position="466"/>
    </location>
</feature>
<name>A0A9P4T6C6_CURKU</name>
<feature type="compositionally biased region" description="Polar residues" evidence="2">
    <location>
        <begin position="136"/>
        <end position="148"/>
    </location>
</feature>
<feature type="region of interest" description="Disordered" evidence="2">
    <location>
        <begin position="523"/>
        <end position="574"/>
    </location>
</feature>
<organism evidence="3 4">
    <name type="scientific">Curvularia kusanoi</name>
    <name type="common">Cochliobolus kusanoi</name>
    <dbReference type="NCBI Taxonomy" id="90978"/>
    <lineage>
        <taxon>Eukaryota</taxon>
        <taxon>Fungi</taxon>
        <taxon>Dikarya</taxon>
        <taxon>Ascomycota</taxon>
        <taxon>Pezizomycotina</taxon>
        <taxon>Dothideomycetes</taxon>
        <taxon>Pleosporomycetidae</taxon>
        <taxon>Pleosporales</taxon>
        <taxon>Pleosporineae</taxon>
        <taxon>Pleosporaceae</taxon>
        <taxon>Curvularia</taxon>
    </lineage>
</organism>
<feature type="region of interest" description="Disordered" evidence="2">
    <location>
        <begin position="435"/>
        <end position="468"/>
    </location>
</feature>
<feature type="compositionally biased region" description="Low complexity" evidence="2">
    <location>
        <begin position="81"/>
        <end position="110"/>
    </location>
</feature>
<dbReference type="PANTHER" id="PTHR40130">
    <property type="entry name" value="EXPRESSED PROTEIN"/>
    <property type="match status" value="1"/>
</dbReference>
<feature type="compositionally biased region" description="Basic and acidic residues" evidence="2">
    <location>
        <begin position="71"/>
        <end position="80"/>
    </location>
</feature>
<evidence type="ECO:0000313" key="3">
    <source>
        <dbReference type="EMBL" id="KAF2995590.1"/>
    </source>
</evidence>
<evidence type="ECO:0000256" key="1">
    <source>
        <dbReference type="SAM" id="Coils"/>
    </source>
</evidence>
<dbReference type="OrthoDB" id="3197614at2759"/>
<keyword evidence="1" id="KW-0175">Coiled coil</keyword>